<comment type="function">
    <text evidence="6">Flavin prenyltransferase that catalyzes the synthesis of the prenylated FMN cofactor (prenyl-FMN) for 4-hydroxy-3-polyprenylbenzoic acid decarboxylase UbiD. The prenyltransferase is metal-independent and links a dimethylallyl moiety from dimethylallyl monophosphate (DMAP) to the flavin N5 and C6 atoms of FMN.</text>
</comment>
<feature type="binding site" evidence="6">
    <location>
        <begin position="86"/>
        <end position="89"/>
    </location>
    <ligand>
        <name>FMN</name>
        <dbReference type="ChEBI" id="CHEBI:58210"/>
    </ligand>
</feature>
<keyword evidence="4 6" id="KW-0808">Transferase</keyword>
<evidence type="ECO:0000313" key="9">
    <source>
        <dbReference type="Proteomes" id="UP000070344"/>
    </source>
</evidence>
<dbReference type="Gene3D" id="3.40.50.1950">
    <property type="entry name" value="Flavin prenyltransferase-like"/>
    <property type="match status" value="1"/>
</dbReference>
<evidence type="ECO:0000256" key="6">
    <source>
        <dbReference type="HAMAP-Rule" id="MF_01984"/>
    </source>
</evidence>
<keyword evidence="2 6" id="KW-0285">Flavoprotein</keyword>
<evidence type="ECO:0000313" key="8">
    <source>
        <dbReference type="EMBL" id="KXB01130.1"/>
    </source>
</evidence>
<comment type="similarity">
    <text evidence="5 6">Belongs to the UbiX/PAD1 family.</text>
</comment>
<proteinExistence type="inferred from homology"/>
<feature type="binding site" evidence="6">
    <location>
        <begin position="9"/>
        <end position="11"/>
    </location>
    <ligand>
        <name>FMN</name>
        <dbReference type="ChEBI" id="CHEBI:58210"/>
    </ligand>
</feature>
<keyword evidence="9" id="KW-1185">Reference proteome</keyword>
<evidence type="ECO:0000256" key="2">
    <source>
        <dbReference type="ARBA" id="ARBA00022630"/>
    </source>
</evidence>
<dbReference type="SUPFAM" id="SSF52507">
    <property type="entry name" value="Homo-oligomeric flavin-containing Cys decarboxylases, HFCD"/>
    <property type="match status" value="1"/>
</dbReference>
<feature type="domain" description="Flavoprotein" evidence="7">
    <location>
        <begin position="1"/>
        <end position="171"/>
    </location>
</feature>
<gene>
    <name evidence="6" type="primary">ubiX</name>
    <name evidence="8" type="ORF">AKJ41_02680</name>
</gene>
<reference evidence="8 9" key="1">
    <citation type="journal article" date="2016" name="Sci. Rep.">
        <title>Metabolic traits of an uncultured archaeal lineage -MSBL1- from brine pools of the Red Sea.</title>
        <authorList>
            <person name="Mwirichia R."/>
            <person name="Alam I."/>
            <person name="Rashid M."/>
            <person name="Vinu M."/>
            <person name="Ba-Alawi W."/>
            <person name="Anthony Kamau A."/>
            <person name="Kamanda Ngugi D."/>
            <person name="Goker M."/>
            <person name="Klenk H.P."/>
            <person name="Bajic V."/>
            <person name="Stingl U."/>
        </authorList>
    </citation>
    <scope>NUCLEOTIDE SEQUENCE [LARGE SCALE GENOMIC DNA]</scope>
    <source>
        <strain evidence="8">SCGC-AAA259O05</strain>
    </source>
</reference>
<dbReference type="NCBIfam" id="TIGR00421">
    <property type="entry name" value="ubiX_pad"/>
    <property type="match status" value="1"/>
</dbReference>
<keyword evidence="3 6" id="KW-0288">FMN</keyword>
<dbReference type="GO" id="GO:0106141">
    <property type="term" value="F:flavin prenyltransferase activity"/>
    <property type="evidence" value="ECO:0007669"/>
    <property type="project" value="UniProtKB-EC"/>
</dbReference>
<dbReference type="InterPro" id="IPR003382">
    <property type="entry name" value="Flavoprotein"/>
</dbReference>
<evidence type="ECO:0000256" key="5">
    <source>
        <dbReference type="ARBA" id="ARBA00060793"/>
    </source>
</evidence>
<name>A0A133V3W9_9EURY</name>
<dbReference type="EMBL" id="LHXV01000025">
    <property type="protein sequence ID" value="KXB01130.1"/>
    <property type="molecule type" value="Genomic_DNA"/>
</dbReference>
<dbReference type="Pfam" id="PF02441">
    <property type="entry name" value="Flavoprotein"/>
    <property type="match status" value="1"/>
</dbReference>
<keyword evidence="1 6" id="KW-0637">Prenyltransferase</keyword>
<dbReference type="GO" id="GO:0016831">
    <property type="term" value="F:carboxy-lyase activity"/>
    <property type="evidence" value="ECO:0007669"/>
    <property type="project" value="TreeGrafter"/>
</dbReference>
<evidence type="ECO:0000256" key="4">
    <source>
        <dbReference type="ARBA" id="ARBA00022679"/>
    </source>
</evidence>
<dbReference type="Proteomes" id="UP000070344">
    <property type="component" value="Unassembled WGS sequence"/>
</dbReference>
<evidence type="ECO:0000259" key="7">
    <source>
        <dbReference type="Pfam" id="PF02441"/>
    </source>
</evidence>
<evidence type="ECO:0000256" key="1">
    <source>
        <dbReference type="ARBA" id="ARBA00022602"/>
    </source>
</evidence>
<feature type="binding site" evidence="6">
    <location>
        <position position="121"/>
    </location>
    <ligand>
        <name>FMN</name>
        <dbReference type="ChEBI" id="CHEBI:58210"/>
    </ligand>
</feature>
<comment type="caution">
    <text evidence="6">Lacks conserved residue(s) required for the propagation of feature annotation.</text>
</comment>
<sequence>MNLILAITGASGVVYGKKLLEVFSEKNIQTNLIVSPAAKKIIGFEIDEEVDDLQKKSIKCYESDELEAPISSGSVSVDGMVIAPCSMKTLSSISAGISHNLITRAADVTLKEGRKLVLVPRETPLNYIHLRNMTDLSQMGVTILPAAPAFYHSPTSAEDLVNFVVGKVLEQFGIEHGLYPSWDQVEGKNEL</sequence>
<comment type="caution">
    <text evidence="8">The sequence shown here is derived from an EMBL/GenBank/DDBJ whole genome shotgun (WGS) entry which is preliminary data.</text>
</comment>
<dbReference type="NCBIfam" id="NF004685">
    <property type="entry name" value="PRK06029.1"/>
    <property type="match status" value="1"/>
</dbReference>
<dbReference type="FunFam" id="3.40.50.1950:FF:000001">
    <property type="entry name" value="Flavin prenyltransferase UbiX"/>
    <property type="match status" value="1"/>
</dbReference>
<accession>A0A133V3W9</accession>
<feature type="binding site" evidence="6">
    <location>
        <position position="151"/>
    </location>
    <ligand>
        <name>dimethylallyl phosphate</name>
        <dbReference type="ChEBI" id="CHEBI:88052"/>
    </ligand>
</feature>
<dbReference type="AlphaFoldDB" id="A0A133V3W9"/>
<comment type="catalytic activity">
    <reaction evidence="6">
        <text>dimethylallyl phosphate + FMNH2 = prenylated FMNH2 + phosphate</text>
        <dbReference type="Rhea" id="RHEA:37743"/>
        <dbReference type="ChEBI" id="CHEBI:43474"/>
        <dbReference type="ChEBI" id="CHEBI:57618"/>
        <dbReference type="ChEBI" id="CHEBI:87467"/>
        <dbReference type="ChEBI" id="CHEBI:88052"/>
        <dbReference type="EC" id="2.5.1.129"/>
    </reaction>
</comment>
<dbReference type="InterPro" id="IPR036551">
    <property type="entry name" value="Flavin_trans-like"/>
</dbReference>
<feature type="binding site" evidence="6">
    <location>
        <position position="167"/>
    </location>
    <ligand>
        <name>dimethylallyl phosphate</name>
        <dbReference type="ChEBI" id="CHEBI:88052"/>
    </ligand>
</feature>
<organism evidence="8 9">
    <name type="scientific">candidate division MSBL1 archaeon SCGC-AAA259O05</name>
    <dbReference type="NCBI Taxonomy" id="1698271"/>
    <lineage>
        <taxon>Archaea</taxon>
        <taxon>Methanobacteriati</taxon>
        <taxon>Methanobacteriota</taxon>
        <taxon>candidate division MSBL1</taxon>
    </lineage>
</organism>
<dbReference type="InterPro" id="IPR004507">
    <property type="entry name" value="UbiX-like"/>
</dbReference>
<evidence type="ECO:0000256" key="3">
    <source>
        <dbReference type="ARBA" id="ARBA00022643"/>
    </source>
</evidence>
<dbReference type="PANTHER" id="PTHR43374">
    <property type="entry name" value="FLAVIN PRENYLTRANSFERASE"/>
    <property type="match status" value="1"/>
</dbReference>
<dbReference type="PANTHER" id="PTHR43374:SF1">
    <property type="entry name" value="FLAVIN PRENYLTRANSFERASE PAD1, MITOCHONDRIAL"/>
    <property type="match status" value="1"/>
</dbReference>
<feature type="binding site" evidence="6">
    <location>
        <position position="35"/>
    </location>
    <ligand>
        <name>FMN</name>
        <dbReference type="ChEBI" id="CHEBI:58210"/>
    </ligand>
</feature>
<dbReference type="HAMAP" id="MF_01984">
    <property type="entry name" value="ubiX_pad"/>
    <property type="match status" value="1"/>
</dbReference>
<protein>
    <recommendedName>
        <fullName evidence="6">Flavin prenyltransferase UbiX</fullName>
        <ecNumber evidence="6">2.5.1.129</ecNumber>
    </recommendedName>
</protein>
<dbReference type="EC" id="2.5.1.129" evidence="6"/>